<evidence type="ECO:0000313" key="5">
    <source>
        <dbReference type="Proteomes" id="UP000183126"/>
    </source>
</evidence>
<proteinExistence type="predicted"/>
<keyword evidence="5" id="KW-1185">Reference proteome</keyword>
<reference evidence="2 4" key="1">
    <citation type="submission" date="2015-02" db="EMBL/GenBank/DDBJ databases">
        <title>Two Pseudomonas sp. nov. isolated from raw milk.</title>
        <authorList>
            <person name="Wenning M."/>
            <person name="von Neubeck M."/>
            <person name="Huptas C."/>
            <person name="Scherer S."/>
        </authorList>
    </citation>
    <scope>NUCLEOTIDE SEQUENCE [LARGE SCALE GENOMIC DNA]</scope>
    <source>
        <strain evidence="2 4">DSM 14937</strain>
    </source>
</reference>
<gene>
    <name evidence="3" type="ORF">SAMN04490205_3310</name>
    <name evidence="2" type="ORF">TU79_16580</name>
</gene>
<dbReference type="OrthoDB" id="5678344at2"/>
<dbReference type="PATRIC" id="fig|200450.4.peg.229"/>
<dbReference type="AlphaFoldDB" id="A0A0R2ZE30"/>
<name>A0A0R2ZE30_9PSED</name>
<evidence type="ECO:0000313" key="3">
    <source>
        <dbReference type="EMBL" id="SDS69150.1"/>
    </source>
</evidence>
<dbReference type="EMBL" id="LT629760">
    <property type="protein sequence ID" value="SDS69150.1"/>
    <property type="molecule type" value="Genomic_DNA"/>
</dbReference>
<protein>
    <recommendedName>
        <fullName evidence="1">DUF551 domain-containing protein</fullName>
    </recommendedName>
</protein>
<accession>A0A0R2ZE30</accession>
<evidence type="ECO:0000259" key="1">
    <source>
        <dbReference type="Pfam" id="PF04448"/>
    </source>
</evidence>
<evidence type="ECO:0000313" key="2">
    <source>
        <dbReference type="EMBL" id="KRP59047.1"/>
    </source>
</evidence>
<organism evidence="2 4">
    <name type="scientific">Pseudomonas trivialis</name>
    <dbReference type="NCBI Taxonomy" id="200450"/>
    <lineage>
        <taxon>Bacteria</taxon>
        <taxon>Pseudomonadati</taxon>
        <taxon>Pseudomonadota</taxon>
        <taxon>Gammaproteobacteria</taxon>
        <taxon>Pseudomonadales</taxon>
        <taxon>Pseudomonadaceae</taxon>
        <taxon>Pseudomonas</taxon>
    </lineage>
</organism>
<dbReference type="RefSeq" id="WP_057008977.1">
    <property type="nucleotide sequence ID" value="NZ_JYLK01000011.1"/>
</dbReference>
<reference evidence="3 5" key="2">
    <citation type="submission" date="2016-10" db="EMBL/GenBank/DDBJ databases">
        <authorList>
            <person name="Varghese N."/>
            <person name="Submissions S."/>
        </authorList>
    </citation>
    <scope>NUCLEOTIDE SEQUENCE [LARGE SCALE GENOMIC DNA]</scope>
    <source>
        <strain evidence="3 5">BS3111</strain>
    </source>
</reference>
<dbReference type="Proteomes" id="UP000183126">
    <property type="component" value="Chromosome I"/>
</dbReference>
<sequence>MSEWIKVEDRLPDDGVLVIGSGWNFRDPTKGRWVEPTIYSEDDHDFHPAADDGLGNLVTDFDGSMEPTHWQPLPAPPTE</sequence>
<feature type="domain" description="DUF551" evidence="1">
    <location>
        <begin position="3"/>
        <end position="78"/>
    </location>
</feature>
<dbReference type="Pfam" id="PF04448">
    <property type="entry name" value="DUF551"/>
    <property type="match status" value="1"/>
</dbReference>
<dbReference type="Proteomes" id="UP000052019">
    <property type="component" value="Unassembled WGS sequence"/>
</dbReference>
<evidence type="ECO:0000313" key="4">
    <source>
        <dbReference type="Proteomes" id="UP000052019"/>
    </source>
</evidence>
<dbReference type="InterPro" id="IPR007539">
    <property type="entry name" value="DUF551"/>
</dbReference>
<dbReference type="EMBL" id="JYLK01000011">
    <property type="protein sequence ID" value="KRP59047.1"/>
    <property type="molecule type" value="Genomic_DNA"/>
</dbReference>